<dbReference type="AlphaFoldDB" id="A0A5B1LQH3"/>
<evidence type="ECO:0008006" key="3">
    <source>
        <dbReference type="Google" id="ProtNLM"/>
    </source>
</evidence>
<name>A0A5B1LQH3_9ACTN</name>
<keyword evidence="2" id="KW-1185">Reference proteome</keyword>
<dbReference type="Proteomes" id="UP000325003">
    <property type="component" value="Unassembled WGS sequence"/>
</dbReference>
<evidence type="ECO:0000313" key="2">
    <source>
        <dbReference type="Proteomes" id="UP000325003"/>
    </source>
</evidence>
<comment type="caution">
    <text evidence="1">The sequence shown here is derived from an EMBL/GenBank/DDBJ whole genome shotgun (WGS) entry which is preliminary data.</text>
</comment>
<protein>
    <recommendedName>
        <fullName evidence="3">DUF4267 domain-containing protein</fullName>
    </recommendedName>
</protein>
<evidence type="ECO:0000313" key="1">
    <source>
        <dbReference type="EMBL" id="KAA1421857.1"/>
    </source>
</evidence>
<gene>
    <name evidence="1" type="ORF">F0U44_06200</name>
</gene>
<sequence length="113" mass="11724">MNARTGLAVHRLTLGTVAVLAPRLAGRLFGLDFATHTVGAELTRLMASRNILLGLGLLLDGGPRMVQLNRAVDLIDLATVADETRRRSIPTQATIIGGITAGSAAALGWTAAP</sequence>
<organism evidence="1 2">
    <name type="scientific">Nocardioides humilatus</name>
    <dbReference type="NCBI Taxonomy" id="2607660"/>
    <lineage>
        <taxon>Bacteria</taxon>
        <taxon>Bacillati</taxon>
        <taxon>Actinomycetota</taxon>
        <taxon>Actinomycetes</taxon>
        <taxon>Propionibacteriales</taxon>
        <taxon>Nocardioidaceae</taxon>
        <taxon>Nocardioides</taxon>
    </lineage>
</organism>
<reference evidence="1 2" key="1">
    <citation type="submission" date="2019-09" db="EMBL/GenBank/DDBJ databases">
        <title>Nocardioides panacisoli sp. nov., isolated from the soil of a ginseng field.</title>
        <authorList>
            <person name="Cho C."/>
        </authorList>
    </citation>
    <scope>NUCLEOTIDE SEQUENCE [LARGE SCALE GENOMIC DNA]</scope>
    <source>
        <strain evidence="1 2">BN130099</strain>
    </source>
</reference>
<proteinExistence type="predicted"/>
<dbReference type="RefSeq" id="WP_149727318.1">
    <property type="nucleotide sequence ID" value="NZ_VUJV01000001.1"/>
</dbReference>
<reference evidence="1 2" key="2">
    <citation type="submission" date="2019-09" db="EMBL/GenBank/DDBJ databases">
        <authorList>
            <person name="Jin C."/>
        </authorList>
    </citation>
    <scope>NUCLEOTIDE SEQUENCE [LARGE SCALE GENOMIC DNA]</scope>
    <source>
        <strain evidence="1 2">BN130099</strain>
    </source>
</reference>
<dbReference type="EMBL" id="VUJV01000001">
    <property type="protein sequence ID" value="KAA1421857.1"/>
    <property type="molecule type" value="Genomic_DNA"/>
</dbReference>
<accession>A0A5B1LQH3</accession>